<dbReference type="RefSeq" id="WP_035690233.1">
    <property type="nucleotide sequence ID" value="NZ_JPRL01000005.1"/>
</dbReference>
<gene>
    <name evidence="4" type="ORF">IW19_24445</name>
</gene>
<dbReference type="Pfam" id="PF02449">
    <property type="entry name" value="Glyco_hydro_42"/>
    <property type="match status" value="1"/>
</dbReference>
<dbReference type="InterPro" id="IPR013529">
    <property type="entry name" value="Glyco_hydro_42_N"/>
</dbReference>
<dbReference type="InterPro" id="IPR017853">
    <property type="entry name" value="GH"/>
</dbReference>
<dbReference type="GO" id="GO:0004565">
    <property type="term" value="F:beta-galactosidase activity"/>
    <property type="evidence" value="ECO:0007669"/>
    <property type="project" value="InterPro"/>
</dbReference>
<dbReference type="GO" id="GO:0005975">
    <property type="term" value="P:carbohydrate metabolic process"/>
    <property type="evidence" value="ECO:0007669"/>
    <property type="project" value="InterPro"/>
</dbReference>
<accession>A0A085ZDD0</accession>
<sequence>MFFLATSSNSGYKISSALEIPIYAIIRGNISDANLNQIFKNSAIKGVTYYVGWSKLNPQKNNYDFSSLTKILTLAEKYNKKVNLGVLTGRWSPKWLENNKVKYLYWNHFDDYVEKGNIEESKAPIPWDKNFCQYFETFLVKLKEIVDVNQKTFNAIEITGGSNTNGIETNFICSDDELKRVEFNFLKYTNNWKKIIDNFSKLFPNIILTLAIHDSFGSQRSQESANELINYCNLKYTQRIKIAAYAFTEEEWFNRGNQYADLVLKLPSKDIVLQSIKIYSIKSTNVNFEKMLFKASEIKPAWLEIWGEDVINKFLDSEQ</sequence>
<feature type="domain" description="Glycoside hydrolase family 42 N-terminal" evidence="3">
    <location>
        <begin position="38"/>
        <end position="99"/>
    </location>
</feature>
<protein>
    <recommendedName>
        <fullName evidence="3">Glycoside hydrolase family 42 N-terminal domain-containing protein</fullName>
    </recommendedName>
</protein>
<evidence type="ECO:0000256" key="1">
    <source>
        <dbReference type="ARBA" id="ARBA00022801"/>
    </source>
</evidence>
<name>A0A085ZDD0_9FLAO</name>
<proteinExistence type="predicted"/>
<keyword evidence="5" id="KW-1185">Reference proteome</keyword>
<comment type="caution">
    <text evidence="4">The sequence shown here is derived from an EMBL/GenBank/DDBJ whole genome shotgun (WGS) entry which is preliminary data.</text>
</comment>
<dbReference type="EMBL" id="JPRL01000005">
    <property type="protein sequence ID" value="KFF02444.1"/>
    <property type="molecule type" value="Genomic_DNA"/>
</dbReference>
<evidence type="ECO:0000313" key="4">
    <source>
        <dbReference type="EMBL" id="KFF02444.1"/>
    </source>
</evidence>
<dbReference type="AlphaFoldDB" id="A0A085ZDD0"/>
<dbReference type="Proteomes" id="UP000028715">
    <property type="component" value="Unassembled WGS sequence"/>
</dbReference>
<keyword evidence="2" id="KW-0326">Glycosidase</keyword>
<dbReference type="GO" id="GO:0009341">
    <property type="term" value="C:beta-galactosidase complex"/>
    <property type="evidence" value="ECO:0007669"/>
    <property type="project" value="InterPro"/>
</dbReference>
<dbReference type="eggNOG" id="COG1874">
    <property type="taxonomic scope" value="Bacteria"/>
</dbReference>
<organism evidence="4 5">
    <name type="scientific">Flavobacterium reichenbachii</name>
    <dbReference type="NCBI Taxonomy" id="362418"/>
    <lineage>
        <taxon>Bacteria</taxon>
        <taxon>Pseudomonadati</taxon>
        <taxon>Bacteroidota</taxon>
        <taxon>Flavobacteriia</taxon>
        <taxon>Flavobacteriales</taxon>
        <taxon>Flavobacteriaceae</taxon>
        <taxon>Flavobacterium</taxon>
    </lineage>
</organism>
<reference evidence="4 5" key="1">
    <citation type="submission" date="2014-07" db="EMBL/GenBank/DDBJ databases">
        <title>Genome of Flavobacterium reichenbachii LMG 25512.</title>
        <authorList>
            <person name="Stropko S.J."/>
            <person name="Pipes S.E."/>
            <person name="Newman J.D."/>
        </authorList>
    </citation>
    <scope>NUCLEOTIDE SEQUENCE [LARGE SCALE GENOMIC DNA]</scope>
    <source>
        <strain evidence="4 5">LMG 25512</strain>
    </source>
</reference>
<evidence type="ECO:0000259" key="3">
    <source>
        <dbReference type="Pfam" id="PF02449"/>
    </source>
</evidence>
<evidence type="ECO:0000256" key="2">
    <source>
        <dbReference type="ARBA" id="ARBA00023295"/>
    </source>
</evidence>
<dbReference type="SUPFAM" id="SSF51445">
    <property type="entry name" value="(Trans)glycosidases"/>
    <property type="match status" value="1"/>
</dbReference>
<keyword evidence="1" id="KW-0378">Hydrolase</keyword>
<dbReference type="Gene3D" id="3.20.20.80">
    <property type="entry name" value="Glycosidases"/>
    <property type="match status" value="1"/>
</dbReference>
<dbReference type="STRING" id="362418.IW19_24445"/>
<evidence type="ECO:0000313" key="5">
    <source>
        <dbReference type="Proteomes" id="UP000028715"/>
    </source>
</evidence>